<accession>A0A2B7ZEU3</accession>
<sequence length="89" mass="9561">MKLPRISVLALIVSGTGVLALPAPDAQDRRKDLANGNCVKEEAACYVGIPDPPLNCCKGLFCESNGTELGKERKKESEKQKEGIDEMDG</sequence>
<reference evidence="3 4" key="1">
    <citation type="submission" date="2017-10" db="EMBL/GenBank/DDBJ databases">
        <title>Comparative genomics in systemic dimorphic fungi from Ajellomycetaceae.</title>
        <authorList>
            <person name="Munoz J.F."/>
            <person name="Mcewen J.G."/>
            <person name="Clay O.K."/>
            <person name="Cuomo C.A."/>
        </authorList>
    </citation>
    <scope>NUCLEOTIDE SEQUENCE [LARGE SCALE GENOMIC DNA]</scope>
    <source>
        <strain evidence="3 4">UAMH4076</strain>
    </source>
</reference>
<gene>
    <name evidence="3" type="ORF">GX50_04733</name>
</gene>
<keyword evidence="2" id="KW-0732">Signal</keyword>
<feature type="chain" id="PRO_5013083827" evidence="2">
    <location>
        <begin position="21"/>
        <end position="89"/>
    </location>
</feature>
<feature type="region of interest" description="Disordered" evidence="1">
    <location>
        <begin position="69"/>
        <end position="89"/>
    </location>
</feature>
<evidence type="ECO:0000313" key="3">
    <source>
        <dbReference type="EMBL" id="PGH32496.1"/>
    </source>
</evidence>
<evidence type="ECO:0000313" key="4">
    <source>
        <dbReference type="Proteomes" id="UP000226031"/>
    </source>
</evidence>
<dbReference type="VEuPathDB" id="FungiDB:EMCG_07197"/>
<dbReference type="AlphaFoldDB" id="A0A2B7ZEU3"/>
<dbReference type="EMBL" id="PDND01000091">
    <property type="protein sequence ID" value="PGH32496.1"/>
    <property type="molecule type" value="Genomic_DNA"/>
</dbReference>
<comment type="caution">
    <text evidence="3">The sequence shown here is derived from an EMBL/GenBank/DDBJ whole genome shotgun (WGS) entry which is preliminary data.</text>
</comment>
<protein>
    <submittedName>
        <fullName evidence="3">Uncharacterized protein</fullName>
    </submittedName>
</protein>
<name>A0A2B7ZEU3_9EURO</name>
<evidence type="ECO:0000256" key="1">
    <source>
        <dbReference type="SAM" id="MobiDB-lite"/>
    </source>
</evidence>
<keyword evidence="4" id="KW-1185">Reference proteome</keyword>
<dbReference type="Proteomes" id="UP000226031">
    <property type="component" value="Unassembled WGS sequence"/>
</dbReference>
<feature type="signal peptide" evidence="2">
    <location>
        <begin position="1"/>
        <end position="20"/>
    </location>
</feature>
<organism evidence="3 4">
    <name type="scientific">[Emmonsia] crescens</name>
    <dbReference type="NCBI Taxonomy" id="73230"/>
    <lineage>
        <taxon>Eukaryota</taxon>
        <taxon>Fungi</taxon>
        <taxon>Dikarya</taxon>
        <taxon>Ascomycota</taxon>
        <taxon>Pezizomycotina</taxon>
        <taxon>Eurotiomycetes</taxon>
        <taxon>Eurotiomycetidae</taxon>
        <taxon>Onygenales</taxon>
        <taxon>Ajellomycetaceae</taxon>
        <taxon>Emergomyces</taxon>
    </lineage>
</organism>
<evidence type="ECO:0000256" key="2">
    <source>
        <dbReference type="SAM" id="SignalP"/>
    </source>
</evidence>
<proteinExistence type="predicted"/>